<evidence type="ECO:0000313" key="2">
    <source>
        <dbReference type="Proteomes" id="UP000054565"/>
    </source>
</evidence>
<dbReference type="OrthoDB" id="5422293at2759"/>
<name>A0A0J6Y9V2_COCIT</name>
<sequence>MARPRPKLSLWTRIRRFFYLFSSPLKLRASIDRLRAHHKHPYLALLRLFIPLPTWYFPLPPALSIRELWGKPDLLRARRGDIHNLWSIPLWSARDTPLRSLYRLYECMASGDYIPMGTETEYFWYQSRWSLNLIPDPQDTDPIRYAILACLAEELVHAFNWRLSLGMRRDGRHLYRERDEDPYPPYDPETVAPWTKNVPPVDAQWTVDLPADVVDAAGRLVLEEGGVNETFAKRNIVTNVGWLYTI</sequence>
<evidence type="ECO:0000313" key="1">
    <source>
        <dbReference type="EMBL" id="KMP04500.1"/>
    </source>
</evidence>
<dbReference type="EMBL" id="DS028095">
    <property type="protein sequence ID" value="KMP04500.1"/>
    <property type="molecule type" value="Genomic_DNA"/>
</dbReference>
<dbReference type="AlphaFoldDB" id="A0A0J6Y9V2"/>
<reference evidence="2" key="1">
    <citation type="journal article" date="2010" name="Genome Res.">
        <title>Population genomic sequencing of Coccidioides fungi reveals recent hybridization and transposon control.</title>
        <authorList>
            <person name="Neafsey D.E."/>
            <person name="Barker B.M."/>
            <person name="Sharpton T.J."/>
            <person name="Stajich J.E."/>
            <person name="Park D.J."/>
            <person name="Whiston E."/>
            <person name="Hung C.-Y."/>
            <person name="McMahan C."/>
            <person name="White J."/>
            <person name="Sykes S."/>
            <person name="Heiman D."/>
            <person name="Young S."/>
            <person name="Zeng Q."/>
            <person name="Abouelleil A."/>
            <person name="Aftuck L."/>
            <person name="Bessette D."/>
            <person name="Brown A."/>
            <person name="FitzGerald M."/>
            <person name="Lui A."/>
            <person name="Macdonald J.P."/>
            <person name="Priest M."/>
            <person name="Orbach M.J."/>
            <person name="Galgiani J.N."/>
            <person name="Kirkland T.N."/>
            <person name="Cole G.T."/>
            <person name="Birren B.W."/>
            <person name="Henn M.R."/>
            <person name="Taylor J.W."/>
            <person name="Rounsley S.D."/>
        </authorList>
    </citation>
    <scope>NUCLEOTIDE SEQUENCE [LARGE SCALE GENOMIC DNA]</scope>
    <source>
        <strain evidence="2">RMSCC 2394</strain>
    </source>
</reference>
<proteinExistence type="predicted"/>
<accession>A0A0J6Y9V2</accession>
<organism evidence="1 2">
    <name type="scientific">Coccidioides immitis RMSCC 2394</name>
    <dbReference type="NCBI Taxonomy" id="404692"/>
    <lineage>
        <taxon>Eukaryota</taxon>
        <taxon>Fungi</taxon>
        <taxon>Dikarya</taxon>
        <taxon>Ascomycota</taxon>
        <taxon>Pezizomycotina</taxon>
        <taxon>Eurotiomycetes</taxon>
        <taxon>Eurotiomycetidae</taxon>
        <taxon>Onygenales</taxon>
        <taxon>Onygenaceae</taxon>
        <taxon>Coccidioides</taxon>
    </lineage>
</organism>
<protein>
    <submittedName>
        <fullName evidence="1">Uncharacterized protein</fullName>
    </submittedName>
</protein>
<dbReference type="Proteomes" id="UP000054565">
    <property type="component" value="Unassembled WGS sequence"/>
</dbReference>
<gene>
    <name evidence="1" type="ORF">CIRG_04181</name>
</gene>